<evidence type="ECO:0000313" key="1">
    <source>
        <dbReference type="EMBL" id="VEF05234.1"/>
    </source>
</evidence>
<sequence length="187" mass="21876">MNIILIGAQASGKMTIGQELEKLTDLTLFHNHESIDFVTKFIPMSSEARELIDELRLLFFKTFAKRQQSIIFTVVIDFNAPEDIAFLETLQSVFHDFDREVLFVELETDLKERLRRNKTENRLYHKPIKRHLEWSEKDILDTAKFANFNPAKAPENLKHYCKINNTSLSAQETAQFIVQKMKELEVS</sequence>
<keyword evidence="1" id="KW-0418">Kinase</keyword>
<organism evidence="1 2">
    <name type="scientific">Streptococcus equi subsp. zooepidemicus</name>
    <dbReference type="NCBI Taxonomy" id="40041"/>
    <lineage>
        <taxon>Bacteria</taxon>
        <taxon>Bacillati</taxon>
        <taxon>Bacillota</taxon>
        <taxon>Bacilli</taxon>
        <taxon>Lactobacillales</taxon>
        <taxon>Streptococcaceae</taxon>
        <taxon>Streptococcus</taxon>
    </lineage>
</organism>
<protein>
    <submittedName>
        <fullName evidence="1">Shikimate kinase</fullName>
    </submittedName>
</protein>
<keyword evidence="1" id="KW-0808">Transferase</keyword>
<accession>A0A7Z8ZV22</accession>
<dbReference type="EMBL" id="LR134317">
    <property type="protein sequence ID" value="VEF05234.1"/>
    <property type="molecule type" value="Genomic_DNA"/>
</dbReference>
<dbReference type="Gene3D" id="3.40.50.300">
    <property type="entry name" value="P-loop containing nucleotide triphosphate hydrolases"/>
    <property type="match status" value="1"/>
</dbReference>
<evidence type="ECO:0000313" key="2">
    <source>
        <dbReference type="Proteomes" id="UP000269903"/>
    </source>
</evidence>
<reference evidence="1 2" key="1">
    <citation type="submission" date="2018-12" db="EMBL/GenBank/DDBJ databases">
        <authorList>
            <consortium name="Pathogen Informatics"/>
        </authorList>
    </citation>
    <scope>NUCLEOTIDE SEQUENCE [LARGE SCALE GENOMIC DNA]</scope>
    <source>
        <strain evidence="1 2">NCTC6180</strain>
    </source>
</reference>
<gene>
    <name evidence="1" type="ORF">NCTC6180_00240</name>
</gene>
<dbReference type="SUPFAM" id="SSF52540">
    <property type="entry name" value="P-loop containing nucleoside triphosphate hydrolases"/>
    <property type="match status" value="1"/>
</dbReference>
<dbReference type="InterPro" id="IPR027417">
    <property type="entry name" value="P-loop_NTPase"/>
</dbReference>
<dbReference type="Proteomes" id="UP000269903">
    <property type="component" value="Chromosome"/>
</dbReference>
<proteinExistence type="predicted"/>
<dbReference type="GO" id="GO:0016301">
    <property type="term" value="F:kinase activity"/>
    <property type="evidence" value="ECO:0007669"/>
    <property type="project" value="UniProtKB-KW"/>
</dbReference>
<dbReference type="AlphaFoldDB" id="A0A7Z8ZV22"/>
<dbReference type="RefSeq" id="WP_012677543.1">
    <property type="nucleotide sequence ID" value="NC_012470.1"/>
</dbReference>
<name>A0A7Z8ZV22_STRSZ</name>